<keyword evidence="1" id="KW-0472">Membrane</keyword>
<keyword evidence="1" id="KW-0812">Transmembrane</keyword>
<dbReference type="Proteomes" id="UP001164392">
    <property type="component" value="Chromosome"/>
</dbReference>
<feature type="transmembrane region" description="Helical" evidence="1">
    <location>
        <begin position="33"/>
        <end position="54"/>
    </location>
</feature>
<protein>
    <submittedName>
        <fullName evidence="2">Uncharacterized protein</fullName>
    </submittedName>
</protein>
<evidence type="ECO:0000256" key="1">
    <source>
        <dbReference type="SAM" id="Phobius"/>
    </source>
</evidence>
<proteinExistence type="predicted"/>
<dbReference type="AlphaFoldDB" id="A0AA46PLC0"/>
<evidence type="ECO:0000313" key="3">
    <source>
        <dbReference type="Proteomes" id="UP001164392"/>
    </source>
</evidence>
<sequence>MELPAHGAEHENPIANANEFSPIFIGEFNNCTYSINTIISIFIAYGAIVLRNLLEFWN</sequence>
<dbReference type="RefSeq" id="WP_267092401.1">
    <property type="nucleotide sequence ID" value="NZ_CP099534.1"/>
</dbReference>
<accession>A0AA46PLC0</accession>
<reference evidence="2" key="1">
    <citation type="submission" date="2022-06" db="EMBL/GenBank/DDBJ databases">
        <title>Dynamics of rice microbiomes reveals core vertical transmitted seed endophytes.</title>
        <authorList>
            <person name="Liao K."/>
            <person name="Zhang X."/>
        </authorList>
    </citation>
    <scope>NUCLEOTIDE SEQUENCE</scope>
    <source>
        <strain evidence="2">JR3-14</strain>
    </source>
</reference>
<name>A0AA46PLC0_9XANT</name>
<organism evidence="2 3">
    <name type="scientific">Xanthomonas sacchari</name>
    <dbReference type="NCBI Taxonomy" id="56458"/>
    <lineage>
        <taxon>Bacteria</taxon>
        <taxon>Pseudomonadati</taxon>
        <taxon>Pseudomonadota</taxon>
        <taxon>Gammaproteobacteria</taxon>
        <taxon>Lysobacterales</taxon>
        <taxon>Lysobacteraceae</taxon>
        <taxon>Xanthomonas</taxon>
    </lineage>
</organism>
<dbReference type="EMBL" id="CP099534">
    <property type="protein sequence ID" value="UYK87285.1"/>
    <property type="molecule type" value="Genomic_DNA"/>
</dbReference>
<keyword evidence="1" id="KW-1133">Transmembrane helix</keyword>
<evidence type="ECO:0000313" key="2">
    <source>
        <dbReference type="EMBL" id="UYK87285.1"/>
    </source>
</evidence>
<gene>
    <name evidence="2" type="ORF">NG824_12285</name>
</gene>